<accession>A0A1R2CJC1</accession>
<dbReference type="CDD" id="cd05283">
    <property type="entry name" value="CAD1"/>
    <property type="match status" value="1"/>
</dbReference>
<comment type="cofactor">
    <cofactor evidence="1 5">
        <name>Zn(2+)</name>
        <dbReference type="ChEBI" id="CHEBI:29105"/>
    </cofactor>
</comment>
<proteinExistence type="inferred from homology"/>
<comment type="caution">
    <text evidence="7">The sequence shown here is derived from an EMBL/GenBank/DDBJ whole genome shotgun (WGS) entry which is preliminary data.</text>
</comment>
<sequence length="359" mass="39492">MSEQPCDIGDADGVAMAFLEKGTKVTPLPFRQPALGDKQIRIRVTHAGLCMSDLLTSTGQWGEPYLPLVPGHEIVGIVEKVGEKVSHLHEGDKVGFGVYRDCCDMCSECRTGHENMCAGKSYTYDPYSYGGYATSFQSRGDFFFKLDDSFPGYAAPLFCAGTTVYNPLLQYAKPSMKVGIVGIGGLGHVAIKFANKFGCEVTAISTTPGKEQEAKSMGAHHFINSKDPEALKKHANSLDMILDTCTAVNLEQDFSLVRPRGHVALVGAPNVEHDCKLNITQILMRQQELHGSEVGPRIVIENMLEFVKIHNIIPDVDIYPFADTQSAVNSLFSGSPKWPRYRNVIETKDFFNTFTPRSN</sequence>
<keyword evidence="8" id="KW-1185">Reference proteome</keyword>
<dbReference type="InterPro" id="IPR036291">
    <property type="entry name" value="NAD(P)-bd_dom_sf"/>
</dbReference>
<dbReference type="GO" id="GO:0008270">
    <property type="term" value="F:zinc ion binding"/>
    <property type="evidence" value="ECO:0007669"/>
    <property type="project" value="InterPro"/>
</dbReference>
<evidence type="ECO:0000256" key="3">
    <source>
        <dbReference type="ARBA" id="ARBA00022833"/>
    </source>
</evidence>
<evidence type="ECO:0000259" key="6">
    <source>
        <dbReference type="SMART" id="SM00829"/>
    </source>
</evidence>
<comment type="similarity">
    <text evidence="5">Belongs to the zinc-containing alcohol dehydrogenase family.</text>
</comment>
<evidence type="ECO:0000256" key="2">
    <source>
        <dbReference type="ARBA" id="ARBA00022723"/>
    </source>
</evidence>
<dbReference type="SUPFAM" id="SSF51735">
    <property type="entry name" value="NAD(P)-binding Rossmann-fold domains"/>
    <property type="match status" value="1"/>
</dbReference>
<dbReference type="Proteomes" id="UP000187209">
    <property type="component" value="Unassembled WGS sequence"/>
</dbReference>
<dbReference type="InterPro" id="IPR013149">
    <property type="entry name" value="ADH-like_C"/>
</dbReference>
<dbReference type="Pfam" id="PF00107">
    <property type="entry name" value="ADH_zinc_N"/>
    <property type="match status" value="1"/>
</dbReference>
<evidence type="ECO:0000256" key="4">
    <source>
        <dbReference type="ARBA" id="ARBA00023002"/>
    </source>
</evidence>
<evidence type="ECO:0000313" key="8">
    <source>
        <dbReference type="Proteomes" id="UP000187209"/>
    </source>
</evidence>
<dbReference type="PANTHER" id="PTHR42683">
    <property type="entry name" value="ALDEHYDE REDUCTASE"/>
    <property type="match status" value="1"/>
</dbReference>
<keyword evidence="3 5" id="KW-0862">Zinc</keyword>
<keyword evidence="2 5" id="KW-0479">Metal-binding</keyword>
<dbReference type="InterPro" id="IPR047109">
    <property type="entry name" value="CAD-like"/>
</dbReference>
<dbReference type="OrthoDB" id="1879366at2759"/>
<evidence type="ECO:0000313" key="7">
    <source>
        <dbReference type="EMBL" id="OMJ89046.1"/>
    </source>
</evidence>
<dbReference type="SMART" id="SM00829">
    <property type="entry name" value="PKS_ER"/>
    <property type="match status" value="1"/>
</dbReference>
<dbReference type="Gene3D" id="3.90.180.10">
    <property type="entry name" value="Medium-chain alcohol dehydrogenases, catalytic domain"/>
    <property type="match status" value="1"/>
</dbReference>
<dbReference type="InterPro" id="IPR002328">
    <property type="entry name" value="ADH_Zn_CS"/>
</dbReference>
<feature type="domain" description="Enoyl reductase (ER)" evidence="6">
    <location>
        <begin position="22"/>
        <end position="345"/>
    </location>
</feature>
<dbReference type="GO" id="GO:0016616">
    <property type="term" value="F:oxidoreductase activity, acting on the CH-OH group of donors, NAD or NADP as acceptor"/>
    <property type="evidence" value="ECO:0007669"/>
    <property type="project" value="InterPro"/>
</dbReference>
<dbReference type="FunFam" id="3.40.50.720:FF:000022">
    <property type="entry name" value="Cinnamyl alcohol dehydrogenase"/>
    <property type="match status" value="1"/>
</dbReference>
<evidence type="ECO:0000256" key="1">
    <source>
        <dbReference type="ARBA" id="ARBA00001947"/>
    </source>
</evidence>
<dbReference type="PROSITE" id="PS00059">
    <property type="entry name" value="ADH_ZINC"/>
    <property type="match status" value="1"/>
</dbReference>
<gene>
    <name evidence="7" type="ORF">SteCoe_8869</name>
</gene>
<dbReference type="EMBL" id="MPUH01000135">
    <property type="protein sequence ID" value="OMJ89046.1"/>
    <property type="molecule type" value="Genomic_DNA"/>
</dbReference>
<dbReference type="AlphaFoldDB" id="A0A1R2CJC1"/>
<dbReference type="SUPFAM" id="SSF50129">
    <property type="entry name" value="GroES-like"/>
    <property type="match status" value="1"/>
</dbReference>
<dbReference type="Pfam" id="PF08240">
    <property type="entry name" value="ADH_N"/>
    <property type="match status" value="1"/>
</dbReference>
<protein>
    <recommendedName>
        <fullName evidence="6">Enoyl reductase (ER) domain-containing protein</fullName>
    </recommendedName>
</protein>
<dbReference type="InterPro" id="IPR013154">
    <property type="entry name" value="ADH-like_N"/>
</dbReference>
<evidence type="ECO:0000256" key="5">
    <source>
        <dbReference type="RuleBase" id="RU361277"/>
    </source>
</evidence>
<keyword evidence="4" id="KW-0560">Oxidoreductase</keyword>
<dbReference type="InterPro" id="IPR020843">
    <property type="entry name" value="ER"/>
</dbReference>
<dbReference type="Gene3D" id="3.40.50.720">
    <property type="entry name" value="NAD(P)-binding Rossmann-like Domain"/>
    <property type="match status" value="1"/>
</dbReference>
<name>A0A1R2CJC1_9CILI</name>
<organism evidence="7 8">
    <name type="scientific">Stentor coeruleus</name>
    <dbReference type="NCBI Taxonomy" id="5963"/>
    <lineage>
        <taxon>Eukaryota</taxon>
        <taxon>Sar</taxon>
        <taxon>Alveolata</taxon>
        <taxon>Ciliophora</taxon>
        <taxon>Postciliodesmatophora</taxon>
        <taxon>Heterotrichea</taxon>
        <taxon>Heterotrichida</taxon>
        <taxon>Stentoridae</taxon>
        <taxon>Stentor</taxon>
    </lineage>
</organism>
<dbReference type="InterPro" id="IPR011032">
    <property type="entry name" value="GroES-like_sf"/>
</dbReference>
<reference evidence="7 8" key="1">
    <citation type="submission" date="2016-11" db="EMBL/GenBank/DDBJ databases">
        <title>The macronuclear genome of Stentor coeruleus: a giant cell with tiny introns.</title>
        <authorList>
            <person name="Slabodnick M."/>
            <person name="Ruby J.G."/>
            <person name="Reiff S.B."/>
            <person name="Swart E.C."/>
            <person name="Gosai S."/>
            <person name="Prabakaran S."/>
            <person name="Witkowska E."/>
            <person name="Larue G.E."/>
            <person name="Fisher S."/>
            <person name="Freeman R.M."/>
            <person name="Gunawardena J."/>
            <person name="Chu W."/>
            <person name="Stover N.A."/>
            <person name="Gregory B.D."/>
            <person name="Nowacki M."/>
            <person name="Derisi J."/>
            <person name="Roy S.W."/>
            <person name="Marshall W.F."/>
            <person name="Sood P."/>
        </authorList>
    </citation>
    <scope>NUCLEOTIDE SEQUENCE [LARGE SCALE GENOMIC DNA]</scope>
    <source>
        <strain evidence="7">WM001</strain>
    </source>
</reference>